<comment type="caution">
    <text evidence="3">The sequence shown here is derived from an EMBL/GenBank/DDBJ whole genome shotgun (WGS) entry which is preliminary data.</text>
</comment>
<evidence type="ECO:0000313" key="4">
    <source>
        <dbReference type="Proteomes" id="UP001230051"/>
    </source>
</evidence>
<feature type="compositionally biased region" description="Polar residues" evidence="1">
    <location>
        <begin position="62"/>
        <end position="77"/>
    </location>
</feature>
<dbReference type="GO" id="GO:0007229">
    <property type="term" value="P:integrin-mediated signaling pathway"/>
    <property type="evidence" value="ECO:0007669"/>
    <property type="project" value="UniProtKB-KW"/>
</dbReference>
<organism evidence="3 4">
    <name type="scientific">Acipenser oxyrinchus oxyrinchus</name>
    <dbReference type="NCBI Taxonomy" id="40147"/>
    <lineage>
        <taxon>Eukaryota</taxon>
        <taxon>Metazoa</taxon>
        <taxon>Chordata</taxon>
        <taxon>Craniata</taxon>
        <taxon>Vertebrata</taxon>
        <taxon>Euteleostomi</taxon>
        <taxon>Actinopterygii</taxon>
        <taxon>Chondrostei</taxon>
        <taxon>Acipenseriformes</taxon>
        <taxon>Acipenseridae</taxon>
        <taxon>Acipenser</taxon>
    </lineage>
</organism>
<dbReference type="InterPro" id="IPR036465">
    <property type="entry name" value="vWFA_dom_sf"/>
</dbReference>
<dbReference type="PANTHER" id="PTHR24020">
    <property type="entry name" value="COLLAGEN ALPHA"/>
    <property type="match status" value="1"/>
</dbReference>
<reference evidence="3" key="1">
    <citation type="submission" date="2022-02" db="EMBL/GenBank/DDBJ databases">
        <title>Atlantic sturgeon de novo genome assembly.</title>
        <authorList>
            <person name="Stock M."/>
            <person name="Klopp C."/>
            <person name="Guiguen Y."/>
            <person name="Cabau C."/>
            <person name="Parinello H."/>
            <person name="Santidrian Yebra-Pimentel E."/>
            <person name="Kuhl H."/>
            <person name="Dirks R.P."/>
            <person name="Guessner J."/>
            <person name="Wuertz S."/>
            <person name="Du K."/>
            <person name="Schartl M."/>
        </authorList>
    </citation>
    <scope>NUCLEOTIDE SEQUENCE</scope>
    <source>
        <strain evidence="3">STURGEONOMICS-FGT-2020</strain>
        <tissue evidence="3">Whole blood</tissue>
    </source>
</reference>
<dbReference type="Proteomes" id="UP001230051">
    <property type="component" value="Unassembled WGS sequence"/>
</dbReference>
<dbReference type="PRINTS" id="PR00453">
    <property type="entry name" value="VWFADOMAIN"/>
</dbReference>
<dbReference type="SUPFAM" id="SSF53300">
    <property type="entry name" value="vWA-like"/>
    <property type="match status" value="1"/>
</dbReference>
<feature type="region of interest" description="Disordered" evidence="1">
    <location>
        <begin position="42"/>
        <end position="94"/>
    </location>
</feature>
<dbReference type="InterPro" id="IPR002035">
    <property type="entry name" value="VWF_A"/>
</dbReference>
<accession>A0AAD8CH85</accession>
<dbReference type="AlphaFoldDB" id="A0AAD8CH85"/>
<evidence type="ECO:0000313" key="3">
    <source>
        <dbReference type="EMBL" id="KAK1147991.1"/>
    </source>
</evidence>
<dbReference type="PANTHER" id="PTHR24020:SF84">
    <property type="entry name" value="VWFA DOMAIN-CONTAINING PROTEIN"/>
    <property type="match status" value="1"/>
</dbReference>
<gene>
    <name evidence="3" type="primary">Itgae</name>
    <name evidence="3" type="ORF">AOXY_G35409</name>
</gene>
<keyword evidence="4" id="KW-1185">Reference proteome</keyword>
<evidence type="ECO:0000256" key="1">
    <source>
        <dbReference type="SAM" id="MobiDB-lite"/>
    </source>
</evidence>
<dbReference type="PROSITE" id="PS50234">
    <property type="entry name" value="VWFA"/>
    <property type="match status" value="1"/>
</dbReference>
<keyword evidence="3" id="KW-0401">Integrin</keyword>
<evidence type="ECO:0000259" key="2">
    <source>
        <dbReference type="PROSITE" id="PS50234"/>
    </source>
</evidence>
<feature type="compositionally biased region" description="Low complexity" evidence="1">
    <location>
        <begin position="44"/>
        <end position="61"/>
    </location>
</feature>
<name>A0AAD8CH85_ACIOX</name>
<dbReference type="Gene3D" id="3.40.50.410">
    <property type="entry name" value="von Willebrand factor, type A domain"/>
    <property type="match status" value="1"/>
</dbReference>
<dbReference type="SMART" id="SM00327">
    <property type="entry name" value="VWA"/>
    <property type="match status" value="1"/>
</dbReference>
<dbReference type="InterPro" id="IPR050525">
    <property type="entry name" value="ECM_Assembly_Org"/>
</dbReference>
<dbReference type="EMBL" id="JAGXEW010000100">
    <property type="protein sequence ID" value="KAK1147991.1"/>
    <property type="molecule type" value="Genomic_DNA"/>
</dbReference>
<sequence length="217" mass="24277">MICQQYRTHKGINEDLNGVCSFLSTNFEKPQPLVVELMKRNDANSNNNNNTNNNNNNNNNNIQKVESATGFNSPTEANSNNNNNNAEDLYPDEEEDGGTEIAFVLDGSGSIEKDDFQRAKDFISNMTKNIWENCFSCGFAIVQYGEEIQTELTLNENSDTESVLKKVQDIKQLGNITKTASAIQHVLDNIFIEEKGSQKNARKIIIVITDGDIFGIR</sequence>
<proteinExistence type="predicted"/>
<protein>
    <submittedName>
        <fullName evidence="3">Integrin alpha-E-like isoform X1</fullName>
    </submittedName>
</protein>
<dbReference type="Pfam" id="PF00092">
    <property type="entry name" value="VWA"/>
    <property type="match status" value="1"/>
</dbReference>
<feature type="domain" description="VWFA" evidence="2">
    <location>
        <begin position="100"/>
        <end position="211"/>
    </location>
</feature>